<dbReference type="PANTHER" id="PTHR32215">
    <property type="entry name" value="CILIA- AND FLAGELLA-ASSOCIATED PROTEIN 57"/>
    <property type="match status" value="1"/>
</dbReference>
<dbReference type="SUPFAM" id="SSF50978">
    <property type="entry name" value="WD40 repeat-like"/>
    <property type="match status" value="2"/>
</dbReference>
<name>A0ABP1FUU2_9CHLO</name>
<keyword evidence="2" id="KW-0175">Coiled coil</keyword>
<dbReference type="InterPro" id="IPR052993">
    <property type="entry name" value="CFA-57"/>
</dbReference>
<dbReference type="Pfam" id="PF00400">
    <property type="entry name" value="WD40"/>
    <property type="match status" value="2"/>
</dbReference>
<gene>
    <name evidence="4" type="primary">g3501</name>
    <name evidence="4" type="ORF">VP750_LOCUS2986</name>
</gene>
<accession>A0ABP1FUU2</accession>
<keyword evidence="1" id="KW-0853">WD repeat</keyword>
<dbReference type="SUPFAM" id="SSF57997">
    <property type="entry name" value="Tropomyosin"/>
    <property type="match status" value="1"/>
</dbReference>
<keyword evidence="5" id="KW-1185">Reference proteome</keyword>
<feature type="coiled-coil region" evidence="2">
    <location>
        <begin position="589"/>
        <end position="710"/>
    </location>
</feature>
<comment type="caution">
    <text evidence="4">The sequence shown here is derived from an EMBL/GenBank/DDBJ whole genome shotgun (WGS) entry which is preliminary data.</text>
</comment>
<evidence type="ECO:0000256" key="2">
    <source>
        <dbReference type="SAM" id="Coils"/>
    </source>
</evidence>
<dbReference type="Proteomes" id="UP001497392">
    <property type="component" value="Unassembled WGS sequence"/>
</dbReference>
<organism evidence="4 5">
    <name type="scientific">Coccomyxa viridis</name>
    <dbReference type="NCBI Taxonomy" id="1274662"/>
    <lineage>
        <taxon>Eukaryota</taxon>
        <taxon>Viridiplantae</taxon>
        <taxon>Chlorophyta</taxon>
        <taxon>core chlorophytes</taxon>
        <taxon>Trebouxiophyceae</taxon>
        <taxon>Trebouxiophyceae incertae sedis</taxon>
        <taxon>Coccomyxaceae</taxon>
        <taxon>Coccomyxa</taxon>
    </lineage>
</organism>
<feature type="compositionally biased region" description="Basic and acidic residues" evidence="3">
    <location>
        <begin position="925"/>
        <end position="934"/>
    </location>
</feature>
<feature type="repeat" description="WD" evidence="1">
    <location>
        <begin position="228"/>
        <end position="260"/>
    </location>
</feature>
<dbReference type="PANTHER" id="PTHR32215:SF0">
    <property type="entry name" value="CILIA- AND FLAGELLA-ASSOCIATED PROTEIN 57"/>
    <property type="match status" value="1"/>
</dbReference>
<dbReference type="InterPro" id="IPR036322">
    <property type="entry name" value="WD40_repeat_dom_sf"/>
</dbReference>
<dbReference type="InterPro" id="IPR001680">
    <property type="entry name" value="WD40_rpt"/>
</dbReference>
<evidence type="ECO:0000256" key="1">
    <source>
        <dbReference type="PROSITE-ProRule" id="PRU00221"/>
    </source>
</evidence>
<dbReference type="EMBL" id="CAXHTA020000005">
    <property type="protein sequence ID" value="CAL5221327.1"/>
    <property type="molecule type" value="Genomic_DNA"/>
</dbReference>
<evidence type="ECO:0000313" key="4">
    <source>
        <dbReference type="EMBL" id="CAL5221327.1"/>
    </source>
</evidence>
<feature type="region of interest" description="Disordered" evidence="3">
    <location>
        <begin position="925"/>
        <end position="981"/>
    </location>
</feature>
<dbReference type="InterPro" id="IPR015943">
    <property type="entry name" value="WD40/YVTN_repeat-like_dom_sf"/>
</dbReference>
<feature type="coiled-coil region" evidence="2">
    <location>
        <begin position="758"/>
        <end position="890"/>
    </location>
</feature>
<feature type="compositionally biased region" description="Polar residues" evidence="3">
    <location>
        <begin position="962"/>
        <end position="974"/>
    </location>
</feature>
<feature type="repeat" description="WD" evidence="1">
    <location>
        <begin position="351"/>
        <end position="392"/>
    </location>
</feature>
<reference evidence="4 5" key="1">
    <citation type="submission" date="2024-06" db="EMBL/GenBank/DDBJ databases">
        <authorList>
            <person name="Kraege A."/>
            <person name="Thomma B."/>
        </authorList>
    </citation>
    <scope>NUCLEOTIDE SEQUENCE [LARGE SCALE GENOMIC DNA]</scope>
</reference>
<protein>
    <submittedName>
        <fullName evidence="4">G3501 protein</fullName>
    </submittedName>
</protein>
<sequence length="1016" mass="113416">MQEITSVIFSQDSKLLAAQGGDPDWNLVLWQWEKSKLLASIRTSNPAGAPMTQLLFGPREAVDSPVHISAIGRGLFRAYRFQEGALKLLPCSLMKKPQPAFTAHAWITEGDEEKVLLGTETGEVLIIFNGDLRGNVSVEPDMAIRALGFAAGCSNGSVSIFEREADSRLFRRVWQATVEGLAPSITSMTLTPSEDALFLTTAGRQMLKRKLTGSPQGEDEPPFVPLAQLHHSAEVTGADTCLRRPIIATASLDRSVRIWNYLDKSCELAREFTEEAHCIALHPSGYNLLVGFTDKLRLFAVLVDSLKLLTEFPMKSCSDCCFSNGGHQFAAASNNAIAVYNTCTCELLGTLRGHNGKVRSLAWSIDDTHLVSCGTEGAVYQWKLRTFKRDRENVLKGCIYNCALVSSEPEVLYACSTDGRVCQLEDQESTGTHITASFESNTVLTQLCLPPGGRTLYAGTESGCIRCYKLPLTGEFQEHRCFSTAVLRLRMGSYDTLLFATSADGCIFMLEAKEWDLPKMPKRDQADKLPWADEVFISKADFDDKKQRMADLEGQVHDVKMQNEYNLRLKDAAMHDKVRELTERHAADMGQAEAKSAALQQDMEQQRLLFEEKLQEAAEHQQAQLSALDDQFQTKLAAEAGRFEELLRDKEALNERWDEQNKQLLLQHERLLEEVTADCDAKMQEAADIVDQAQLEKDEGEREAQEVRRLMEIDADEEIEALKASYEAKLAAEVEAGLQLRGELGILKKKVGGFQGRIEELQAQLQHARDLEASLHQTIDGLEADVARGKKDTGTQAESAAEAAKALAAAERRLESAAAQKADSEQRMAELKQQLAPFEGRVQTAVAETKVRERELNEVRVEKEKSRLLAEDLQLKLRSSRREVEAISTTLRNARRTTKLYQHDLEGIMPHILDPKQLKEAVKRLHEAHCKSEPPADDALEESQSPEATETLERERENLEEQVSSLRSRLQSETAARHTERKKLMQENIVLVKEIHSMQQQVASMQKAASRKGAVA</sequence>
<evidence type="ECO:0000313" key="5">
    <source>
        <dbReference type="Proteomes" id="UP001497392"/>
    </source>
</evidence>
<proteinExistence type="predicted"/>
<dbReference type="PROSITE" id="PS50082">
    <property type="entry name" value="WD_REPEATS_2"/>
    <property type="match status" value="2"/>
</dbReference>
<dbReference type="Gene3D" id="2.130.10.10">
    <property type="entry name" value="YVTN repeat-like/Quinoprotein amine dehydrogenase"/>
    <property type="match status" value="2"/>
</dbReference>
<dbReference type="SMART" id="SM00320">
    <property type="entry name" value="WD40"/>
    <property type="match status" value="7"/>
</dbReference>
<evidence type="ECO:0000256" key="3">
    <source>
        <dbReference type="SAM" id="MobiDB-lite"/>
    </source>
</evidence>
<dbReference type="PROSITE" id="PS50294">
    <property type="entry name" value="WD_REPEATS_REGION"/>
    <property type="match status" value="1"/>
</dbReference>